<feature type="coiled-coil region" evidence="1">
    <location>
        <begin position="175"/>
        <end position="202"/>
    </location>
</feature>
<evidence type="ECO:0000313" key="4">
    <source>
        <dbReference type="EMBL" id="CAD9455120.1"/>
    </source>
</evidence>
<evidence type="ECO:0000256" key="2">
    <source>
        <dbReference type="SAM" id="MobiDB-lite"/>
    </source>
</evidence>
<accession>A0A7S2DI71</accession>
<keyword evidence="3" id="KW-0812">Transmembrane</keyword>
<name>A0A7S2DI71_9STRA</name>
<keyword evidence="3" id="KW-1133">Transmembrane helix</keyword>
<organism evidence="4">
    <name type="scientific">Octactis speculum</name>
    <dbReference type="NCBI Taxonomy" id="3111310"/>
    <lineage>
        <taxon>Eukaryota</taxon>
        <taxon>Sar</taxon>
        <taxon>Stramenopiles</taxon>
        <taxon>Ochrophyta</taxon>
        <taxon>Dictyochophyceae</taxon>
        <taxon>Dictyochales</taxon>
        <taxon>Dictyochaceae</taxon>
        <taxon>Octactis</taxon>
    </lineage>
</organism>
<sequence length="421" mass="47912">MDAIFQANDKHKSLLHAETGWGGLNKNALDEMWDYSSDEQLEYLKHILIQEREIYKDTMIAIEKLQLLCKDFTLLALEKEKLYEKEKLHSSHYAKEEHEKVENITDSKSEENDVHMRNELEQVKLHASRFAEESRKAGKISDSKFLELECAHLREALEKEKLSASRLAAESREAAHHSDSQLTELQEECAHLKEELEKERKVCRKTKSAMYKILHMDKKSALANVVQAVEAREKETRKLLMNKYDAEKQLLSDVHEQSISRLSSQRRSLRSTSACSVESIELMGPVVELETKSEAKVALSNTAKSKTARTSRSMDKSIRKQRHKSMPPPRTGRKTSEEKRDADLVQQVLSLCEQIDGDKAEMKIPQTDETAETNTSQTDKVKTEVPLKPISTEGNSKSPVWTSSIACVVVIAGVSVYFAIN</sequence>
<feature type="region of interest" description="Disordered" evidence="2">
    <location>
        <begin position="298"/>
        <end position="340"/>
    </location>
</feature>
<feature type="transmembrane region" description="Helical" evidence="3">
    <location>
        <begin position="400"/>
        <end position="420"/>
    </location>
</feature>
<protein>
    <submittedName>
        <fullName evidence="4">Uncharacterized protein</fullName>
    </submittedName>
</protein>
<keyword evidence="1" id="KW-0175">Coiled coil</keyword>
<evidence type="ECO:0000256" key="3">
    <source>
        <dbReference type="SAM" id="Phobius"/>
    </source>
</evidence>
<evidence type="ECO:0000256" key="1">
    <source>
        <dbReference type="SAM" id="Coils"/>
    </source>
</evidence>
<proteinExistence type="predicted"/>
<feature type="compositionally biased region" description="Polar residues" evidence="2">
    <location>
        <begin position="299"/>
        <end position="311"/>
    </location>
</feature>
<dbReference type="EMBL" id="HBGS01043769">
    <property type="protein sequence ID" value="CAD9455120.1"/>
    <property type="molecule type" value="Transcribed_RNA"/>
</dbReference>
<reference evidence="4" key="1">
    <citation type="submission" date="2021-01" db="EMBL/GenBank/DDBJ databases">
        <authorList>
            <person name="Corre E."/>
            <person name="Pelletier E."/>
            <person name="Niang G."/>
            <person name="Scheremetjew M."/>
            <person name="Finn R."/>
            <person name="Kale V."/>
            <person name="Holt S."/>
            <person name="Cochrane G."/>
            <person name="Meng A."/>
            <person name="Brown T."/>
            <person name="Cohen L."/>
        </authorList>
    </citation>
    <scope>NUCLEOTIDE SEQUENCE</scope>
    <source>
        <strain evidence="4">CCMP1381</strain>
    </source>
</reference>
<dbReference type="AlphaFoldDB" id="A0A7S2DI71"/>
<keyword evidence="3" id="KW-0472">Membrane</keyword>
<gene>
    <name evidence="4" type="ORF">DSPE1174_LOCUS22594</name>
</gene>
<feature type="region of interest" description="Disordered" evidence="2">
    <location>
        <begin position="94"/>
        <end position="113"/>
    </location>
</feature>